<evidence type="ECO:0000256" key="3">
    <source>
        <dbReference type="ARBA" id="ARBA00023004"/>
    </source>
</evidence>
<evidence type="ECO:0000256" key="5">
    <source>
        <dbReference type="SAM" id="MobiDB-lite"/>
    </source>
</evidence>
<dbReference type="SUPFAM" id="SSF51197">
    <property type="entry name" value="Clavaminate synthase-like"/>
    <property type="match status" value="1"/>
</dbReference>
<gene>
    <name evidence="7" type="primary">LOC108740747</name>
</gene>
<protein>
    <submittedName>
        <fullName evidence="7">Phytanoyl-CoA dioxygenase 1</fullName>
    </submittedName>
</protein>
<name>A0A7F5R7R5_AGRPL</name>
<evidence type="ECO:0000256" key="1">
    <source>
        <dbReference type="ARBA" id="ARBA00001962"/>
    </source>
</evidence>
<dbReference type="Pfam" id="PF05721">
    <property type="entry name" value="PhyH"/>
    <property type="match status" value="1"/>
</dbReference>
<keyword evidence="7" id="KW-0223">Dioxygenase</keyword>
<evidence type="ECO:0000256" key="2">
    <source>
        <dbReference type="ARBA" id="ARBA00022723"/>
    </source>
</evidence>
<feature type="region of interest" description="Disordered" evidence="5">
    <location>
        <begin position="194"/>
        <end position="213"/>
    </location>
</feature>
<dbReference type="GO" id="GO:0051213">
    <property type="term" value="F:dioxygenase activity"/>
    <property type="evidence" value="ECO:0007669"/>
    <property type="project" value="UniProtKB-KW"/>
</dbReference>
<feature type="compositionally biased region" description="Basic and acidic residues" evidence="5">
    <location>
        <begin position="203"/>
        <end position="213"/>
    </location>
</feature>
<dbReference type="GeneID" id="108740747"/>
<dbReference type="PANTHER" id="PTHR20883:SF15">
    <property type="entry name" value="PHYTANOYL-COA DIOXYGENASE DOMAIN-CONTAINING PROTEIN 1"/>
    <property type="match status" value="1"/>
</dbReference>
<accession>A0A7F5R7R5</accession>
<dbReference type="PANTHER" id="PTHR20883">
    <property type="entry name" value="PHYTANOYL-COA DIOXYGENASE DOMAIN CONTAINING 1"/>
    <property type="match status" value="1"/>
</dbReference>
<dbReference type="AlphaFoldDB" id="A0A7F5R7R5"/>
<dbReference type="InParanoid" id="A0A7F5R7R5"/>
<keyword evidence="3" id="KW-0408">Iron</keyword>
<evidence type="ECO:0000256" key="4">
    <source>
        <dbReference type="ARBA" id="ARBA00038356"/>
    </source>
</evidence>
<dbReference type="Proteomes" id="UP000192223">
    <property type="component" value="Unplaced"/>
</dbReference>
<keyword evidence="2" id="KW-0479">Metal-binding</keyword>
<keyword evidence="7" id="KW-0560">Oxidoreductase</keyword>
<comment type="similarity">
    <text evidence="4">Belongs to the PhyH family. PHYHD1 subfamily.</text>
</comment>
<dbReference type="Gene3D" id="2.60.120.620">
    <property type="entry name" value="q2cbj1_9rhob like domain"/>
    <property type="match status" value="1"/>
</dbReference>
<sequence>MLSIQLPRLGSLAKTCIDELKGNGFALLQNFVSRDELSVLKNEVQKLLENLPKPKDRVKFDPTTPEQQQVRFNSCNEIDYFFKPNALGYNGELLMKPDVGIKIIGYCLHKNKVLREQIFNSKVRNIFKEIGYENPVVVQSLLHFTGKSPAAPVHQDTTYMICDPAKIVGLFVALDDTDTGNGCPWFLSGSHKTGPQRLMKRNPKSDKKDDIMFDKPPININTENFEPVQCAAGNK</sequence>
<dbReference type="KEGG" id="apln:108740747"/>
<evidence type="ECO:0000313" key="6">
    <source>
        <dbReference type="Proteomes" id="UP000192223"/>
    </source>
</evidence>
<organism evidence="6 7">
    <name type="scientific">Agrilus planipennis</name>
    <name type="common">Emerald ash borer</name>
    <name type="synonym">Agrilus marcopoli</name>
    <dbReference type="NCBI Taxonomy" id="224129"/>
    <lineage>
        <taxon>Eukaryota</taxon>
        <taxon>Metazoa</taxon>
        <taxon>Ecdysozoa</taxon>
        <taxon>Arthropoda</taxon>
        <taxon>Hexapoda</taxon>
        <taxon>Insecta</taxon>
        <taxon>Pterygota</taxon>
        <taxon>Neoptera</taxon>
        <taxon>Endopterygota</taxon>
        <taxon>Coleoptera</taxon>
        <taxon>Polyphaga</taxon>
        <taxon>Elateriformia</taxon>
        <taxon>Buprestoidea</taxon>
        <taxon>Buprestidae</taxon>
        <taxon>Agrilinae</taxon>
        <taxon>Agrilus</taxon>
    </lineage>
</organism>
<dbReference type="RefSeq" id="XP_025832018.1">
    <property type="nucleotide sequence ID" value="XM_025976233.1"/>
</dbReference>
<dbReference type="OrthoDB" id="445007at2759"/>
<dbReference type="GO" id="GO:0046872">
    <property type="term" value="F:metal ion binding"/>
    <property type="evidence" value="ECO:0007669"/>
    <property type="project" value="UniProtKB-KW"/>
</dbReference>
<dbReference type="InterPro" id="IPR008775">
    <property type="entry name" value="Phytyl_CoA_dOase-like"/>
</dbReference>
<evidence type="ECO:0000313" key="7">
    <source>
        <dbReference type="RefSeq" id="XP_025832018.1"/>
    </source>
</evidence>
<proteinExistence type="inferred from homology"/>
<reference evidence="7" key="1">
    <citation type="submission" date="2025-08" db="UniProtKB">
        <authorList>
            <consortium name="RefSeq"/>
        </authorList>
    </citation>
    <scope>IDENTIFICATION</scope>
    <source>
        <tissue evidence="7">Entire body</tissue>
    </source>
</reference>
<keyword evidence="6" id="KW-1185">Reference proteome</keyword>
<comment type="cofactor">
    <cofactor evidence="1">
        <name>Fe cation</name>
        <dbReference type="ChEBI" id="CHEBI:24875"/>
    </cofactor>
</comment>